<accession>A0A0Q9YMF0</accession>
<sequence>MSWRNILGINSSTDTQNPQNVQKECMPVNNAYSASFASKESKLLDALTALCQNLPITPREVYKELSQEDVEDWHIGKLNTSELRAFARSLVQFEKMGQGTIPAHFTEHATCSGCGPIWLWYSGEVLGCCWCHVRGAGKPIPRPLSAKCNKIA</sequence>
<evidence type="ECO:0000256" key="1">
    <source>
        <dbReference type="SAM" id="MobiDB-lite"/>
    </source>
</evidence>
<feature type="region of interest" description="Disordered" evidence="1">
    <location>
        <begin position="1"/>
        <end position="20"/>
    </location>
</feature>
<organism evidence="2">
    <name type="scientific">Candidatus Berkiella aquae</name>
    <dbReference type="NCBI Taxonomy" id="295108"/>
    <lineage>
        <taxon>Bacteria</taxon>
        <taxon>Pseudomonadati</taxon>
        <taxon>Pseudomonadota</taxon>
        <taxon>Gammaproteobacteria</taxon>
        <taxon>Candidatus Berkiellales</taxon>
        <taxon>Candidatus Berkiellaceae</taxon>
        <taxon>Candidatus Berkiella</taxon>
    </lineage>
</organism>
<evidence type="ECO:0000313" key="4">
    <source>
        <dbReference type="Proteomes" id="UP000051497"/>
    </source>
</evidence>
<dbReference type="AlphaFoldDB" id="A0A0Q9YMF0"/>
<dbReference type="Proteomes" id="UP000051497">
    <property type="component" value="Unassembled WGS sequence"/>
</dbReference>
<reference evidence="3" key="2">
    <citation type="journal article" date="2016" name="Genome Announc.">
        <title>Draft Genome Sequences of Two Novel Amoeba-Resistant Intranuclear Bacteria, 'Candidatus Berkiella cookevillensis' and 'Candidatus Berkiella aquae'.</title>
        <authorList>
            <person name="Mehari Y.T."/>
            <person name="Arivett B.A."/>
            <person name="Farone A.L."/>
            <person name="Gunderson J.H."/>
            <person name="Farone M.B."/>
        </authorList>
    </citation>
    <scope>NUCLEOTIDE SEQUENCE</scope>
    <source>
        <strain evidence="3">HT99</strain>
    </source>
</reference>
<protein>
    <submittedName>
        <fullName evidence="2">Uncharacterized protein</fullName>
    </submittedName>
</protein>
<dbReference type="EMBL" id="LKAJ01000003">
    <property type="protein sequence ID" value="KRG21872.1"/>
    <property type="molecule type" value="Genomic_DNA"/>
</dbReference>
<reference evidence="3" key="3">
    <citation type="submission" date="2021-06" db="EMBL/GenBank/DDBJ databases">
        <title>Genomic Description and Analysis of Intracellular Bacteria, Candidatus Berkiella cookevillensis and Candidatus Berkiella aquae.</title>
        <authorList>
            <person name="Kidane D.T."/>
            <person name="Mehari Y.T."/>
            <person name="Rice F.C."/>
            <person name="Arivett B.A."/>
            <person name="Farone A.L."/>
            <person name="Berk S.G."/>
            <person name="Farone M.B."/>
        </authorList>
    </citation>
    <scope>NUCLEOTIDE SEQUENCE</scope>
    <source>
        <strain evidence="3">HT99</strain>
    </source>
</reference>
<dbReference type="RefSeq" id="WP_075065691.1">
    <property type="nucleotide sequence ID" value="NZ_LKAJ02000001.1"/>
</dbReference>
<comment type="caution">
    <text evidence="2">The sequence shown here is derived from an EMBL/GenBank/DDBJ whole genome shotgun (WGS) entry which is preliminary data.</text>
</comment>
<keyword evidence="4" id="KW-1185">Reference proteome</keyword>
<dbReference type="OrthoDB" id="5958286at2"/>
<gene>
    <name evidence="3" type="ORF">HT99x_003265</name>
    <name evidence="2" type="ORF">HT99x_01066</name>
</gene>
<reference evidence="2" key="1">
    <citation type="submission" date="2015-09" db="EMBL/GenBank/DDBJ databases">
        <title>Draft Genome Sequences of Two Novel Amoeba-resistant Intranuclear Bacteria, Candidatus Berkiella cookevillensis and Candidatus Berkiella aquae.</title>
        <authorList>
            <person name="Mehari Y.T."/>
            <person name="Arivett B.A."/>
            <person name="Farone A.L."/>
            <person name="Gunderson J.H."/>
            <person name="Farone M.B."/>
        </authorList>
    </citation>
    <scope>NUCLEOTIDE SEQUENCE [LARGE SCALE GENOMIC DNA]</scope>
    <source>
        <strain evidence="2">HT99</strain>
    </source>
</reference>
<proteinExistence type="predicted"/>
<evidence type="ECO:0000313" key="2">
    <source>
        <dbReference type="EMBL" id="KRG21872.1"/>
    </source>
</evidence>
<dbReference type="EMBL" id="LKAJ02000001">
    <property type="protein sequence ID" value="MCS5710437.1"/>
    <property type="molecule type" value="Genomic_DNA"/>
</dbReference>
<evidence type="ECO:0000313" key="3">
    <source>
        <dbReference type="EMBL" id="MCS5710437.1"/>
    </source>
</evidence>
<dbReference type="STRING" id="295108.HT99x_01066"/>
<name>A0A0Q9YMF0_9GAMM</name>
<feature type="compositionally biased region" description="Polar residues" evidence="1">
    <location>
        <begin position="8"/>
        <end position="20"/>
    </location>
</feature>